<evidence type="ECO:0000256" key="2">
    <source>
        <dbReference type="SAM" id="SignalP"/>
    </source>
</evidence>
<protein>
    <submittedName>
        <fullName evidence="3">Uncharacterized protein</fullName>
    </submittedName>
</protein>
<sequence length="158" mass="17323">MKYRILIAFLFVLHGVPLSGSLSTQKPNVTLISSTVATTLSNSTQSDTESKANPVGNSSVTSVVPPTTTTSANFNALNTTTEITETRPQYPSLHRALTPSEEKLEALSCDLPLLPNDYRIWKGNETHELLLPIAVSTLKELYCPHVATTNYSNFYNHN</sequence>
<dbReference type="EMBL" id="QDEB01065975">
    <property type="protein sequence ID" value="RZC36021.1"/>
    <property type="molecule type" value="Genomic_DNA"/>
</dbReference>
<dbReference type="OrthoDB" id="6782038at2759"/>
<evidence type="ECO:0000313" key="3">
    <source>
        <dbReference type="EMBL" id="RZC36021.1"/>
    </source>
</evidence>
<proteinExistence type="predicted"/>
<reference evidence="3 4" key="1">
    <citation type="submission" date="2017-03" db="EMBL/GenBank/DDBJ databases">
        <title>Genome of the blue death feigning beetle - Asbolus verrucosus.</title>
        <authorList>
            <person name="Rider S.D."/>
        </authorList>
    </citation>
    <scope>NUCLEOTIDE SEQUENCE [LARGE SCALE GENOMIC DNA]</scope>
    <source>
        <strain evidence="3">Butters</strain>
        <tissue evidence="3">Head and leg muscle</tissue>
    </source>
</reference>
<keyword evidence="2" id="KW-0732">Signal</keyword>
<keyword evidence="4" id="KW-1185">Reference proteome</keyword>
<dbReference type="AlphaFoldDB" id="A0A482VSU6"/>
<gene>
    <name evidence="3" type="ORF">BDFB_004401</name>
</gene>
<name>A0A482VSU6_ASBVE</name>
<feature type="region of interest" description="Disordered" evidence="1">
    <location>
        <begin position="42"/>
        <end position="64"/>
    </location>
</feature>
<organism evidence="3 4">
    <name type="scientific">Asbolus verrucosus</name>
    <name type="common">Desert ironclad beetle</name>
    <dbReference type="NCBI Taxonomy" id="1661398"/>
    <lineage>
        <taxon>Eukaryota</taxon>
        <taxon>Metazoa</taxon>
        <taxon>Ecdysozoa</taxon>
        <taxon>Arthropoda</taxon>
        <taxon>Hexapoda</taxon>
        <taxon>Insecta</taxon>
        <taxon>Pterygota</taxon>
        <taxon>Neoptera</taxon>
        <taxon>Endopterygota</taxon>
        <taxon>Coleoptera</taxon>
        <taxon>Polyphaga</taxon>
        <taxon>Cucujiformia</taxon>
        <taxon>Tenebrionidae</taxon>
        <taxon>Pimeliinae</taxon>
        <taxon>Asbolus</taxon>
    </lineage>
</organism>
<evidence type="ECO:0000313" key="4">
    <source>
        <dbReference type="Proteomes" id="UP000292052"/>
    </source>
</evidence>
<feature type="chain" id="PRO_5019747234" evidence="2">
    <location>
        <begin position="22"/>
        <end position="158"/>
    </location>
</feature>
<feature type="signal peptide" evidence="2">
    <location>
        <begin position="1"/>
        <end position="21"/>
    </location>
</feature>
<comment type="caution">
    <text evidence="3">The sequence shown here is derived from an EMBL/GenBank/DDBJ whole genome shotgun (WGS) entry which is preliminary data.</text>
</comment>
<dbReference type="Proteomes" id="UP000292052">
    <property type="component" value="Unassembled WGS sequence"/>
</dbReference>
<evidence type="ECO:0000256" key="1">
    <source>
        <dbReference type="SAM" id="MobiDB-lite"/>
    </source>
</evidence>
<dbReference type="STRING" id="1661398.A0A482VSU6"/>
<accession>A0A482VSU6</accession>